<accession>A0ABP1N1L2</accession>
<dbReference type="PANTHER" id="PTHR12436">
    <property type="entry name" value="80 KDA MCM3-ASSOCIATED PROTEIN"/>
    <property type="match status" value="1"/>
</dbReference>
<reference evidence="2 3" key="1">
    <citation type="submission" date="2024-08" db="EMBL/GenBank/DDBJ databases">
        <authorList>
            <person name="Will J Nash"/>
            <person name="Angela Man"/>
            <person name="Seanna McTaggart"/>
            <person name="Kendall Baker"/>
            <person name="Tom Barker"/>
            <person name="Leah Catchpole"/>
            <person name="Alex Durrant"/>
            <person name="Karim Gharbi"/>
            <person name="Naomi Irish"/>
            <person name="Gemy Kaithakottil"/>
            <person name="Debby Ku"/>
            <person name="Aaliyah Providence"/>
            <person name="Felix Shaw"/>
            <person name="David Swarbreck"/>
            <person name="Chris Watkins"/>
            <person name="Ann M. McCartney"/>
            <person name="Giulio Formenti"/>
            <person name="Alice Mouton"/>
            <person name="Noel Vella"/>
            <person name="Bjorn M von Reumont"/>
            <person name="Adriana Vella"/>
            <person name="Wilfried Haerty"/>
        </authorList>
    </citation>
    <scope>NUCLEOTIDE SEQUENCE [LARGE SCALE GENOMIC DNA]</scope>
</reference>
<name>A0ABP1N1L2_XYLVO</name>
<dbReference type="Gene3D" id="1.25.40.990">
    <property type="match status" value="1"/>
</dbReference>
<evidence type="ECO:0000313" key="2">
    <source>
        <dbReference type="EMBL" id="CAL7934819.1"/>
    </source>
</evidence>
<protein>
    <recommendedName>
        <fullName evidence="1">SAC3/GANP/THP3 conserved domain-containing protein</fullName>
    </recommendedName>
</protein>
<organism evidence="2 3">
    <name type="scientific">Xylocopa violacea</name>
    <name type="common">Violet carpenter bee</name>
    <name type="synonym">Apis violacea</name>
    <dbReference type="NCBI Taxonomy" id="135666"/>
    <lineage>
        <taxon>Eukaryota</taxon>
        <taxon>Metazoa</taxon>
        <taxon>Ecdysozoa</taxon>
        <taxon>Arthropoda</taxon>
        <taxon>Hexapoda</taxon>
        <taxon>Insecta</taxon>
        <taxon>Pterygota</taxon>
        <taxon>Neoptera</taxon>
        <taxon>Endopterygota</taxon>
        <taxon>Hymenoptera</taxon>
        <taxon>Apocrita</taxon>
        <taxon>Aculeata</taxon>
        <taxon>Apoidea</taxon>
        <taxon>Anthophila</taxon>
        <taxon>Apidae</taxon>
        <taxon>Xylocopa</taxon>
        <taxon>Xylocopa</taxon>
    </lineage>
</organism>
<evidence type="ECO:0000259" key="1">
    <source>
        <dbReference type="Pfam" id="PF03399"/>
    </source>
</evidence>
<comment type="caution">
    <text evidence="2">The sequence shown here is derived from an EMBL/GenBank/DDBJ whole genome shotgun (WGS) entry which is preliminary data.</text>
</comment>
<proteinExistence type="predicted"/>
<feature type="domain" description="SAC3/GANP/THP3 conserved" evidence="1">
    <location>
        <begin position="12"/>
        <end position="322"/>
    </location>
</feature>
<keyword evidence="3" id="KW-1185">Reference proteome</keyword>
<evidence type="ECO:0000313" key="3">
    <source>
        <dbReference type="Proteomes" id="UP001642520"/>
    </source>
</evidence>
<dbReference type="PANTHER" id="PTHR12436:SF38">
    <property type="entry name" value="SAC3 DOMAIN-CONTAINING PROTEIN 1"/>
    <property type="match status" value="1"/>
</dbReference>
<dbReference type="Proteomes" id="UP001642520">
    <property type="component" value="Unassembled WGS sequence"/>
</dbReference>
<dbReference type="InterPro" id="IPR005062">
    <property type="entry name" value="SAC3/GANP/THP3_conserved"/>
</dbReference>
<gene>
    <name evidence="2" type="ORF">XYLVIOL_LOCUS1227</name>
</gene>
<sequence>MTEFIQGTCLLMCPEKERWIREKEGLLHRFEIDDSEKRTGSPKADPTKIVKCFSRPAAGIIMTDPKQLRPAPVLLSTIEYLFTKISTRTDTDWVIVYDFIFDRLRSVRQDVAIQRIDASTNIRLLELIVRFLVYSSQRLCERSTSEFNGKINDQHLAECITRLMILYDGSEVERDFAMEKLDGGTDESKKTKKTSNKKDREQMEALYILLNMGNTEVLTRALRLPSDLRRSTDVQLSMRISFAWYLKNYVRVCSLIPQLSPLLICAAMTGIEKLRRVALRIMSSGYNSKVFTFPGLKLQRLLLYKDIEKLRADCESFGLGFTDQNVSFQKANFRGQVESAHPEMYYTQETMQNFLPQILLESVQ</sequence>
<dbReference type="EMBL" id="CAXAJV020001281">
    <property type="protein sequence ID" value="CAL7934819.1"/>
    <property type="molecule type" value="Genomic_DNA"/>
</dbReference>
<dbReference type="InterPro" id="IPR045107">
    <property type="entry name" value="SAC3/GANP/THP3"/>
</dbReference>
<dbReference type="Pfam" id="PF03399">
    <property type="entry name" value="SAC3_GANP"/>
    <property type="match status" value="1"/>
</dbReference>